<evidence type="ECO:0000259" key="3">
    <source>
        <dbReference type="Pfam" id="PF00144"/>
    </source>
</evidence>
<dbReference type="SUPFAM" id="SSF56601">
    <property type="entry name" value="beta-lactamase/transpeptidase-like"/>
    <property type="match status" value="1"/>
</dbReference>
<name>A0A7K1FLU8_9ACTN</name>
<dbReference type="PANTHER" id="PTHR46825:SF7">
    <property type="entry name" value="D-ALANYL-D-ALANINE CARBOXYPEPTIDASE"/>
    <property type="match status" value="1"/>
</dbReference>
<reference evidence="4 5" key="1">
    <citation type="submission" date="2019-11" db="EMBL/GenBank/DDBJ databases">
        <authorList>
            <person name="Jiang L.-Q."/>
        </authorList>
    </citation>
    <scope>NUCLEOTIDE SEQUENCE [LARGE SCALE GENOMIC DNA]</scope>
    <source>
        <strain evidence="4 5">YIM 132087</strain>
    </source>
</reference>
<dbReference type="InterPro" id="IPR050491">
    <property type="entry name" value="AmpC-like"/>
</dbReference>
<evidence type="ECO:0000313" key="5">
    <source>
        <dbReference type="Proteomes" id="UP000460221"/>
    </source>
</evidence>
<organism evidence="4 5">
    <name type="scientific">Nakamurella alba</name>
    <dbReference type="NCBI Taxonomy" id="2665158"/>
    <lineage>
        <taxon>Bacteria</taxon>
        <taxon>Bacillati</taxon>
        <taxon>Actinomycetota</taxon>
        <taxon>Actinomycetes</taxon>
        <taxon>Nakamurellales</taxon>
        <taxon>Nakamurellaceae</taxon>
        <taxon>Nakamurella</taxon>
    </lineage>
</organism>
<evidence type="ECO:0000313" key="4">
    <source>
        <dbReference type="EMBL" id="MTD15122.1"/>
    </source>
</evidence>
<dbReference type="Pfam" id="PF00144">
    <property type="entry name" value="Beta-lactamase"/>
    <property type="match status" value="1"/>
</dbReference>
<dbReference type="AlphaFoldDB" id="A0A7K1FLU8"/>
<feature type="domain" description="Beta-lactamase-related" evidence="3">
    <location>
        <begin position="79"/>
        <end position="406"/>
    </location>
</feature>
<feature type="chain" id="PRO_5038897454" evidence="2">
    <location>
        <begin position="25"/>
        <end position="467"/>
    </location>
</feature>
<keyword evidence="4" id="KW-0378">Hydrolase</keyword>
<sequence>MNPRDLARRTRAPLSLLVAAALLAGCTSTTESETSTGTAAPDASTSAAPTSNTAAPSGATTSGATTTEPAYVATLRPQIEEALAKNGVPGAVVLVRDEAQGDWTEAFGTRTVGGGEAVTTDDVFRLADITATMTASILLKLEEQGKLSLQDPISDYVDGVPGGDELTLQELGEYRSGLFSYDQDAGFRKTATADPTKVWTPQELLDISFAHPVQTGPAGFLYSNTDYILLGLVIEKVTGQDAATAFRTMLFDPLELDENAIGLSGTTDDLPSPHPDGYAFETPADNRVLPTEQREAAAAGELLPVDRSDLDPSYAWTAGAGYASASALADYFTAVVDGPLIDQAQRLEWNKDIADDGVTTADSVRYGFGMATQGDFHLYGGAMPGFNSFAAHSPSRGTTVVVLTNLSWTPAGGSPVAPIFSAITDSLNASSPTASTPSAAPTSEAPTSAAPTAPAPTSESSSTEGTR</sequence>
<feature type="region of interest" description="Disordered" evidence="1">
    <location>
        <begin position="427"/>
        <end position="467"/>
    </location>
</feature>
<protein>
    <submittedName>
        <fullName evidence="4">Serine hydrolase</fullName>
    </submittedName>
</protein>
<dbReference type="Proteomes" id="UP000460221">
    <property type="component" value="Unassembled WGS sequence"/>
</dbReference>
<evidence type="ECO:0000256" key="1">
    <source>
        <dbReference type="SAM" id="MobiDB-lite"/>
    </source>
</evidence>
<keyword evidence="2" id="KW-0732">Signal</keyword>
<dbReference type="EMBL" id="WLYK01000005">
    <property type="protein sequence ID" value="MTD15122.1"/>
    <property type="molecule type" value="Genomic_DNA"/>
</dbReference>
<dbReference type="PROSITE" id="PS51257">
    <property type="entry name" value="PROKAR_LIPOPROTEIN"/>
    <property type="match status" value="1"/>
</dbReference>
<feature type="signal peptide" evidence="2">
    <location>
        <begin position="1"/>
        <end position="24"/>
    </location>
</feature>
<comment type="caution">
    <text evidence="4">The sequence shown here is derived from an EMBL/GenBank/DDBJ whole genome shotgun (WGS) entry which is preliminary data.</text>
</comment>
<feature type="compositionally biased region" description="Low complexity" evidence="1">
    <location>
        <begin position="429"/>
        <end position="467"/>
    </location>
</feature>
<dbReference type="InterPro" id="IPR001466">
    <property type="entry name" value="Beta-lactam-related"/>
</dbReference>
<evidence type="ECO:0000256" key="2">
    <source>
        <dbReference type="SAM" id="SignalP"/>
    </source>
</evidence>
<dbReference type="InterPro" id="IPR012338">
    <property type="entry name" value="Beta-lactam/transpept-like"/>
</dbReference>
<dbReference type="GO" id="GO:0016787">
    <property type="term" value="F:hydrolase activity"/>
    <property type="evidence" value="ECO:0007669"/>
    <property type="project" value="UniProtKB-KW"/>
</dbReference>
<dbReference type="Gene3D" id="3.40.710.10">
    <property type="entry name" value="DD-peptidase/beta-lactamase superfamily"/>
    <property type="match status" value="1"/>
</dbReference>
<accession>A0A7K1FLU8</accession>
<keyword evidence="5" id="KW-1185">Reference proteome</keyword>
<gene>
    <name evidence="4" type="ORF">GIS00_14355</name>
</gene>
<dbReference type="PANTHER" id="PTHR46825">
    <property type="entry name" value="D-ALANYL-D-ALANINE-CARBOXYPEPTIDASE/ENDOPEPTIDASE AMPH"/>
    <property type="match status" value="1"/>
</dbReference>
<feature type="region of interest" description="Disordered" evidence="1">
    <location>
        <begin position="29"/>
        <end position="65"/>
    </location>
</feature>
<proteinExistence type="predicted"/>
<dbReference type="RefSeq" id="WP_154769082.1">
    <property type="nucleotide sequence ID" value="NZ_WLYK01000005.1"/>
</dbReference>